<dbReference type="SUPFAM" id="SSF48452">
    <property type="entry name" value="TPR-like"/>
    <property type="match status" value="1"/>
</dbReference>
<proteinExistence type="predicted"/>
<keyword evidence="2 4" id="KW-0472">Membrane</keyword>
<reference evidence="7 8" key="1">
    <citation type="submission" date="2016-10" db="EMBL/GenBank/DDBJ databases">
        <authorList>
            <person name="de Groot N.N."/>
        </authorList>
    </citation>
    <scope>NUCLEOTIDE SEQUENCE [LARGE SCALE GENOMIC DNA]</scope>
    <source>
        <strain evidence="7 8">MAR_2009_71</strain>
    </source>
</reference>
<evidence type="ECO:0000256" key="3">
    <source>
        <dbReference type="ARBA" id="ARBA00023237"/>
    </source>
</evidence>
<dbReference type="Gene3D" id="2.60.40.1120">
    <property type="entry name" value="Carboxypeptidase-like, regulatory domain"/>
    <property type="match status" value="1"/>
</dbReference>
<sequence>MKYRINNIKCLLVIALSFGSMLNAQDKKTKRAKADFNSYAYAEAIESYEELVKEGYTSEEIHKNLGDAYYQKGDYNASAYWYEQLFAEPQINVDTEYLYKYAQTLKSSGNYELSHVWMQKFAEQKKGDIRAFKFQENKDYLDKIKENSQRYDIKNIPVNSASADFAPSFFGEQLIFSTARDTGRILKSVHKWNNKPFTNLYTTKVTENGEFSVAERLSKKLNKKTHESSTAFTKDGSTVYFTRNNSKNGNFLRDKEGLSRLKIYRATLNDGEWEDIMELPFNSENYSVAHPTLSNDEKKLYFASDMPGTYGQSDIFVVDINEDGTFGTPKNLGNEINTESRETFPFITEDEVLYFASDGHPGLGGLDIFATKIDDMDALYILNVGEPVNSVQDDFSFIMDQKLKKGYFASSREGGVGSDDIYSFTETRPLDLQCSTELTGVVRDGKTGEPLKDADIKVYNSKNELVSSSNTNGTGMFTTEGNCAKGNYKILAFKKDYEEGEKIVVTEKGKDFNDIEIILTQIDKSAPVGTDLAKYLNIDPIYFDFDEYFIREDASVSINKVLAYLNEFPSVKVQVRSHTDSRANDVYNKNLSAKRAKATADYLIKKGISSDRITYEGYGETALVNNCSNNVLCSKESHQLNRRSEFIVVE</sequence>
<organism evidence="7 8">
    <name type="scientific">Maribacter dokdonensis</name>
    <dbReference type="NCBI Taxonomy" id="320912"/>
    <lineage>
        <taxon>Bacteria</taxon>
        <taxon>Pseudomonadati</taxon>
        <taxon>Bacteroidota</taxon>
        <taxon>Flavobacteriia</taxon>
        <taxon>Flavobacteriales</taxon>
        <taxon>Flavobacteriaceae</taxon>
        <taxon>Maribacter</taxon>
    </lineage>
</organism>
<evidence type="ECO:0000256" key="4">
    <source>
        <dbReference type="PROSITE-ProRule" id="PRU00473"/>
    </source>
</evidence>
<dbReference type="Gene3D" id="2.120.10.30">
    <property type="entry name" value="TolB, C-terminal domain"/>
    <property type="match status" value="1"/>
</dbReference>
<dbReference type="InterPro" id="IPR008969">
    <property type="entry name" value="CarboxyPept-like_regulatory"/>
</dbReference>
<feature type="chain" id="PRO_5010292741" evidence="5">
    <location>
        <begin position="25"/>
        <end position="650"/>
    </location>
</feature>
<comment type="subcellular location">
    <subcellularLocation>
        <location evidence="1">Cell outer membrane</location>
    </subcellularLocation>
</comment>
<dbReference type="EMBL" id="FNTB01000001">
    <property type="protein sequence ID" value="SEC11139.1"/>
    <property type="molecule type" value="Genomic_DNA"/>
</dbReference>
<evidence type="ECO:0000313" key="8">
    <source>
        <dbReference type="Proteomes" id="UP000183038"/>
    </source>
</evidence>
<dbReference type="OrthoDB" id="9809364at2"/>
<dbReference type="InterPro" id="IPR050330">
    <property type="entry name" value="Bact_OuterMem_StrucFunc"/>
</dbReference>
<dbReference type="InterPro" id="IPR011042">
    <property type="entry name" value="6-blade_b-propeller_TolB-like"/>
</dbReference>
<dbReference type="PROSITE" id="PS51123">
    <property type="entry name" value="OMPA_2"/>
    <property type="match status" value="1"/>
</dbReference>
<dbReference type="PANTHER" id="PTHR30329">
    <property type="entry name" value="STATOR ELEMENT OF FLAGELLAR MOTOR COMPLEX"/>
    <property type="match status" value="1"/>
</dbReference>
<evidence type="ECO:0000256" key="2">
    <source>
        <dbReference type="ARBA" id="ARBA00023136"/>
    </source>
</evidence>
<dbReference type="SUPFAM" id="SSF82171">
    <property type="entry name" value="DPP6 N-terminal domain-like"/>
    <property type="match status" value="1"/>
</dbReference>
<dbReference type="RefSeq" id="WP_074672948.1">
    <property type="nucleotide sequence ID" value="NZ_FNTB01000001.1"/>
</dbReference>
<dbReference type="PANTHER" id="PTHR30329:SF21">
    <property type="entry name" value="LIPOPROTEIN YIAD-RELATED"/>
    <property type="match status" value="1"/>
</dbReference>
<dbReference type="Gene3D" id="1.25.40.10">
    <property type="entry name" value="Tetratricopeptide repeat domain"/>
    <property type="match status" value="1"/>
</dbReference>
<dbReference type="Pfam" id="PF13620">
    <property type="entry name" value="CarboxypepD_reg"/>
    <property type="match status" value="1"/>
</dbReference>
<protein>
    <submittedName>
        <fullName evidence="7">Outer membrane protein OmpA</fullName>
    </submittedName>
</protein>
<dbReference type="PRINTS" id="PR01021">
    <property type="entry name" value="OMPADOMAIN"/>
</dbReference>
<evidence type="ECO:0000256" key="5">
    <source>
        <dbReference type="SAM" id="SignalP"/>
    </source>
</evidence>
<dbReference type="Pfam" id="PF07676">
    <property type="entry name" value="PD40"/>
    <property type="match status" value="3"/>
</dbReference>
<dbReference type="InterPro" id="IPR011990">
    <property type="entry name" value="TPR-like_helical_dom_sf"/>
</dbReference>
<dbReference type="InterPro" id="IPR006664">
    <property type="entry name" value="OMP_bac"/>
</dbReference>
<evidence type="ECO:0000259" key="6">
    <source>
        <dbReference type="PROSITE" id="PS51123"/>
    </source>
</evidence>
<dbReference type="InterPro" id="IPR006665">
    <property type="entry name" value="OmpA-like"/>
</dbReference>
<dbReference type="InterPro" id="IPR036737">
    <property type="entry name" value="OmpA-like_sf"/>
</dbReference>
<keyword evidence="3" id="KW-0998">Cell outer membrane</keyword>
<dbReference type="Gene3D" id="3.30.1330.60">
    <property type="entry name" value="OmpA-like domain"/>
    <property type="match status" value="1"/>
</dbReference>
<name>A0A1H4PUS2_9FLAO</name>
<dbReference type="Pfam" id="PF00691">
    <property type="entry name" value="OmpA"/>
    <property type="match status" value="1"/>
</dbReference>
<dbReference type="GO" id="GO:0009279">
    <property type="term" value="C:cell outer membrane"/>
    <property type="evidence" value="ECO:0007669"/>
    <property type="project" value="UniProtKB-SubCell"/>
</dbReference>
<accession>A0A1H4PUS2</accession>
<feature type="domain" description="OmpA-like" evidence="6">
    <location>
        <begin position="530"/>
        <end position="650"/>
    </location>
</feature>
<gene>
    <name evidence="7" type="ORF">SAMN05192540_2384</name>
</gene>
<dbReference type="Proteomes" id="UP000183038">
    <property type="component" value="Unassembled WGS sequence"/>
</dbReference>
<evidence type="ECO:0000256" key="1">
    <source>
        <dbReference type="ARBA" id="ARBA00004442"/>
    </source>
</evidence>
<keyword evidence="5" id="KW-0732">Signal</keyword>
<dbReference type="AlphaFoldDB" id="A0A1H4PUS2"/>
<feature type="signal peptide" evidence="5">
    <location>
        <begin position="1"/>
        <end position="24"/>
    </location>
</feature>
<dbReference type="SUPFAM" id="SSF49464">
    <property type="entry name" value="Carboxypeptidase regulatory domain-like"/>
    <property type="match status" value="1"/>
</dbReference>
<evidence type="ECO:0000313" key="7">
    <source>
        <dbReference type="EMBL" id="SEC11139.1"/>
    </source>
</evidence>
<dbReference type="SUPFAM" id="SSF103088">
    <property type="entry name" value="OmpA-like"/>
    <property type="match status" value="1"/>
</dbReference>
<dbReference type="CDD" id="cd07185">
    <property type="entry name" value="OmpA_C-like"/>
    <property type="match status" value="1"/>
</dbReference>
<dbReference type="InterPro" id="IPR011659">
    <property type="entry name" value="WD40"/>
</dbReference>